<evidence type="ECO:0000259" key="2">
    <source>
        <dbReference type="Pfam" id="PF05344"/>
    </source>
</evidence>
<feature type="region of interest" description="Disordered" evidence="1">
    <location>
        <begin position="1"/>
        <end position="26"/>
    </location>
</feature>
<dbReference type="InterPro" id="IPR024064">
    <property type="entry name" value="FdhE-like_sf"/>
</dbReference>
<sequence length="229" mass="26108">MKSPKRQFDPTVPLFARSTPLPDTEDPELTRFLEGRFEELLSLSETPPPCPRCQGSHTVLSSRAAHPRPALPVFRCLSCDMHFRRTTGTPIAGLKLHQPWFKDFLRLLSQQRPNNDAARILGVKAVTVARYVKRLRQWLLELDPSGYWEAKVRLGMEIRPDAACPYCHARQSLHYRGFKADDGERQCHCDQCGRYVRLGQVTGGKDISTLDHRVVVRPPSPRRKGRETG</sequence>
<keyword evidence="4" id="KW-1185">Reference proteome</keyword>
<name>A0A135HXU0_9HYPH</name>
<dbReference type="RefSeq" id="WP_068881252.1">
    <property type="nucleotide sequence ID" value="NZ_LNTU01000004.1"/>
</dbReference>
<dbReference type="Pfam" id="PF05344">
    <property type="entry name" value="DUF746"/>
    <property type="match status" value="1"/>
</dbReference>
<dbReference type="Proteomes" id="UP000070107">
    <property type="component" value="Unassembled WGS sequence"/>
</dbReference>
<dbReference type="EMBL" id="LNTU01000004">
    <property type="protein sequence ID" value="KXF78012.1"/>
    <property type="molecule type" value="Genomic_DNA"/>
</dbReference>
<proteinExistence type="predicted"/>
<protein>
    <recommendedName>
        <fullName evidence="2">DUF746 domain-containing protein</fullName>
    </recommendedName>
</protein>
<dbReference type="SUPFAM" id="SSF144020">
    <property type="entry name" value="FdhE-like"/>
    <property type="match status" value="1"/>
</dbReference>
<gene>
    <name evidence="3" type="ORF">ATN84_24705</name>
</gene>
<comment type="caution">
    <text evidence="3">The sequence shown here is derived from an EMBL/GenBank/DDBJ whole genome shotgun (WGS) entry which is preliminary data.</text>
</comment>
<dbReference type="InterPro" id="IPR008008">
    <property type="entry name" value="DUF746"/>
</dbReference>
<reference evidence="3 4" key="1">
    <citation type="submission" date="2015-11" db="EMBL/GenBank/DDBJ databases">
        <title>Draft genome sequence of Paramesorhizobium deserti A-3-E, a strain highly resistant to diverse beta-lactam antibiotics.</title>
        <authorList>
            <person name="Lv R."/>
            <person name="Yang X."/>
            <person name="Fang N."/>
            <person name="Guo J."/>
            <person name="Luo X."/>
            <person name="Peng F."/>
            <person name="Yang R."/>
            <person name="Cui Y."/>
            <person name="Fang C."/>
            <person name="Song Y."/>
        </authorList>
    </citation>
    <scope>NUCLEOTIDE SEQUENCE [LARGE SCALE GENOMIC DNA]</scope>
    <source>
        <strain evidence="3 4">A-3-E</strain>
    </source>
</reference>
<feature type="domain" description="DUF746" evidence="2">
    <location>
        <begin position="103"/>
        <end position="157"/>
    </location>
</feature>
<evidence type="ECO:0000256" key="1">
    <source>
        <dbReference type="SAM" id="MobiDB-lite"/>
    </source>
</evidence>
<accession>A0A135HXU0</accession>
<evidence type="ECO:0000313" key="3">
    <source>
        <dbReference type="EMBL" id="KXF78012.1"/>
    </source>
</evidence>
<dbReference type="AlphaFoldDB" id="A0A135HXU0"/>
<organism evidence="3 4">
    <name type="scientific">Paramesorhizobium deserti</name>
    <dbReference type="NCBI Taxonomy" id="1494590"/>
    <lineage>
        <taxon>Bacteria</taxon>
        <taxon>Pseudomonadati</taxon>
        <taxon>Pseudomonadota</taxon>
        <taxon>Alphaproteobacteria</taxon>
        <taxon>Hyphomicrobiales</taxon>
        <taxon>Phyllobacteriaceae</taxon>
        <taxon>Paramesorhizobium</taxon>
    </lineage>
</organism>
<evidence type="ECO:0000313" key="4">
    <source>
        <dbReference type="Proteomes" id="UP000070107"/>
    </source>
</evidence>